<proteinExistence type="predicted"/>
<evidence type="ECO:0000313" key="2">
    <source>
        <dbReference type="Proteomes" id="UP000726737"/>
    </source>
</evidence>
<name>A0A9P6PKH9_9FUNG</name>
<dbReference type="EMBL" id="JAAAJA010001809">
    <property type="protein sequence ID" value="KAG0246217.1"/>
    <property type="molecule type" value="Genomic_DNA"/>
</dbReference>
<feature type="non-terminal residue" evidence="1">
    <location>
        <position position="145"/>
    </location>
</feature>
<evidence type="ECO:0000313" key="1">
    <source>
        <dbReference type="EMBL" id="KAG0246217.1"/>
    </source>
</evidence>
<gene>
    <name evidence="1" type="ORF">BG011_002509</name>
</gene>
<sequence length="145" mass="16812">SSRAKPDHIAWAVDNEKGKEHVAFQTFVRKFGYTDRSSAVSSYTLLLEASQIERQRSKRLVEDFTEFQDNSSALFWSEAGSGKITRAAGLKQADDDIMCLVTYPERTRPDVDWTQIRFSSQVWWRPPVVRKLIRVILAIPQRYRC</sequence>
<dbReference type="OrthoDB" id="2449182at2759"/>
<feature type="non-terminal residue" evidence="1">
    <location>
        <position position="1"/>
    </location>
</feature>
<dbReference type="Proteomes" id="UP000726737">
    <property type="component" value="Unassembled WGS sequence"/>
</dbReference>
<protein>
    <submittedName>
        <fullName evidence="1">Uncharacterized protein</fullName>
    </submittedName>
</protein>
<keyword evidence="2" id="KW-1185">Reference proteome</keyword>
<organism evidence="1 2">
    <name type="scientific">Mortierella polycephala</name>
    <dbReference type="NCBI Taxonomy" id="41804"/>
    <lineage>
        <taxon>Eukaryota</taxon>
        <taxon>Fungi</taxon>
        <taxon>Fungi incertae sedis</taxon>
        <taxon>Mucoromycota</taxon>
        <taxon>Mortierellomycotina</taxon>
        <taxon>Mortierellomycetes</taxon>
        <taxon>Mortierellales</taxon>
        <taxon>Mortierellaceae</taxon>
        <taxon>Mortierella</taxon>
    </lineage>
</organism>
<accession>A0A9P6PKH9</accession>
<reference evidence="1" key="1">
    <citation type="journal article" date="2020" name="Fungal Divers.">
        <title>Resolving the Mortierellaceae phylogeny through synthesis of multi-gene phylogenetics and phylogenomics.</title>
        <authorList>
            <person name="Vandepol N."/>
            <person name="Liber J."/>
            <person name="Desiro A."/>
            <person name="Na H."/>
            <person name="Kennedy M."/>
            <person name="Barry K."/>
            <person name="Grigoriev I.V."/>
            <person name="Miller A.N."/>
            <person name="O'Donnell K."/>
            <person name="Stajich J.E."/>
            <person name="Bonito G."/>
        </authorList>
    </citation>
    <scope>NUCLEOTIDE SEQUENCE</scope>
    <source>
        <strain evidence="1">KOD948</strain>
    </source>
</reference>
<dbReference type="AlphaFoldDB" id="A0A9P6PKH9"/>
<comment type="caution">
    <text evidence="1">The sequence shown here is derived from an EMBL/GenBank/DDBJ whole genome shotgun (WGS) entry which is preliminary data.</text>
</comment>